<dbReference type="PANTHER" id="PTHR31562:SF4">
    <property type="entry name" value="DUF268 DOMAIN-CONTAINING PROTEIN-RELATED"/>
    <property type="match status" value="1"/>
</dbReference>
<keyword evidence="4" id="KW-1185">Reference proteome</keyword>
<dbReference type="AlphaFoldDB" id="A0A814CUH6"/>
<comment type="caution">
    <text evidence="2">The sequence shown here is derived from an EMBL/GenBank/DDBJ whole genome shotgun (WGS) entry which is preliminary data.</text>
</comment>
<dbReference type="Proteomes" id="UP000663828">
    <property type="component" value="Unassembled WGS sequence"/>
</dbReference>
<organism evidence="2 4">
    <name type="scientific">Adineta ricciae</name>
    <name type="common">Rotifer</name>
    <dbReference type="NCBI Taxonomy" id="249248"/>
    <lineage>
        <taxon>Eukaryota</taxon>
        <taxon>Metazoa</taxon>
        <taxon>Spiralia</taxon>
        <taxon>Gnathifera</taxon>
        <taxon>Rotifera</taxon>
        <taxon>Eurotatoria</taxon>
        <taxon>Bdelloidea</taxon>
        <taxon>Adinetida</taxon>
        <taxon>Adinetidae</taxon>
        <taxon>Adineta</taxon>
    </lineage>
</organism>
<dbReference type="EMBL" id="CAJNOR010000551">
    <property type="protein sequence ID" value="CAF0945518.1"/>
    <property type="molecule type" value="Genomic_DNA"/>
</dbReference>
<name>A0A814CUH6_ADIRI</name>
<evidence type="ECO:0000313" key="3">
    <source>
        <dbReference type="EMBL" id="CAF1250402.1"/>
    </source>
</evidence>
<reference evidence="2" key="1">
    <citation type="submission" date="2021-02" db="EMBL/GenBank/DDBJ databases">
        <authorList>
            <person name="Nowell W R."/>
        </authorList>
    </citation>
    <scope>NUCLEOTIDE SEQUENCE</scope>
</reference>
<proteinExistence type="predicted"/>
<sequence length="361" mass="42733">MNASVPAWRRLTCFLFICLLVIILVFVLNFELNNKIQENVFYKTLSKKIRKIGIVIVLDENAQTKYKQYSENMKCYAKQHKYTFIILNPKSYSNCSLIKNFFFQKHCAVLNYMKSMINIQWFAVLDGDIFAFNNSKLIEDFIPNNANIHLIFYERFYTGEIMAGAYLIENHPWSHRFLYKWSQFYFQLPQIGYHNHDNGALHMIFLEMIEKPDGILKKCHLKYLRSSNEQNYYRYLRCFRCAIGGQRLFEHIQVLRRGHGFARDFHIPFINDFLLHGYKDELNQYFYNPTKCTTNWLTNIKESSLISNIEIAKNMTKAKDESAMRKYSISLGIPDVTDCWPNCEQNITGNKLVKYLAALCN</sequence>
<dbReference type="Proteomes" id="UP000663852">
    <property type="component" value="Unassembled WGS sequence"/>
</dbReference>
<keyword evidence="1" id="KW-0812">Transmembrane</keyword>
<dbReference type="Gene3D" id="3.90.550.10">
    <property type="entry name" value="Spore Coat Polysaccharide Biosynthesis Protein SpsA, Chain A"/>
    <property type="match status" value="1"/>
</dbReference>
<keyword evidence="1" id="KW-0472">Membrane</keyword>
<dbReference type="Pfam" id="PF03314">
    <property type="entry name" value="DUF273"/>
    <property type="match status" value="1"/>
</dbReference>
<gene>
    <name evidence="3" type="ORF">EDS130_LOCUS27940</name>
    <name evidence="2" type="ORF">XAT740_LOCUS10365</name>
</gene>
<dbReference type="OrthoDB" id="407658at2759"/>
<dbReference type="InterPro" id="IPR004988">
    <property type="entry name" value="DUF273"/>
</dbReference>
<protein>
    <submittedName>
        <fullName evidence="2">Uncharacterized protein</fullName>
    </submittedName>
</protein>
<dbReference type="EMBL" id="CAJNOJ010000179">
    <property type="protein sequence ID" value="CAF1250402.1"/>
    <property type="molecule type" value="Genomic_DNA"/>
</dbReference>
<evidence type="ECO:0000313" key="4">
    <source>
        <dbReference type="Proteomes" id="UP000663828"/>
    </source>
</evidence>
<accession>A0A814CUH6</accession>
<dbReference type="InterPro" id="IPR029044">
    <property type="entry name" value="Nucleotide-diphossugar_trans"/>
</dbReference>
<feature type="transmembrane region" description="Helical" evidence="1">
    <location>
        <begin position="12"/>
        <end position="30"/>
    </location>
</feature>
<evidence type="ECO:0000313" key="2">
    <source>
        <dbReference type="EMBL" id="CAF0945518.1"/>
    </source>
</evidence>
<keyword evidence="1" id="KW-1133">Transmembrane helix</keyword>
<dbReference type="PANTHER" id="PTHR31562">
    <property type="entry name" value="PROTEIN CBG18972"/>
    <property type="match status" value="1"/>
</dbReference>
<evidence type="ECO:0000256" key="1">
    <source>
        <dbReference type="SAM" id="Phobius"/>
    </source>
</evidence>